<comment type="caution">
    <text evidence="2">The sequence shown here is derived from an EMBL/GenBank/DDBJ whole genome shotgun (WGS) entry which is preliminary data.</text>
</comment>
<reference evidence="2" key="1">
    <citation type="submission" date="2018-05" db="EMBL/GenBank/DDBJ databases">
        <title>Draft genome of Mucuna pruriens seed.</title>
        <authorList>
            <person name="Nnadi N.E."/>
            <person name="Vos R."/>
            <person name="Hasami M.H."/>
            <person name="Devisetty U.K."/>
            <person name="Aguiy J.C."/>
        </authorList>
    </citation>
    <scope>NUCLEOTIDE SEQUENCE [LARGE SCALE GENOMIC DNA]</scope>
    <source>
        <strain evidence="2">JCA_2017</strain>
    </source>
</reference>
<proteinExistence type="predicted"/>
<evidence type="ECO:0000256" key="1">
    <source>
        <dbReference type="SAM" id="MobiDB-lite"/>
    </source>
</evidence>
<dbReference type="EMBL" id="QJKJ01003550">
    <property type="protein sequence ID" value="RDX97915.1"/>
    <property type="molecule type" value="Genomic_DNA"/>
</dbReference>
<accession>A0A371H549</accession>
<feature type="region of interest" description="Disordered" evidence="1">
    <location>
        <begin position="64"/>
        <end position="96"/>
    </location>
</feature>
<evidence type="ECO:0000313" key="2">
    <source>
        <dbReference type="EMBL" id="RDX97915.1"/>
    </source>
</evidence>
<dbReference type="AlphaFoldDB" id="A0A371H549"/>
<feature type="compositionally biased region" description="Low complexity" evidence="1">
    <location>
        <begin position="64"/>
        <end position="85"/>
    </location>
</feature>
<evidence type="ECO:0000313" key="3">
    <source>
        <dbReference type="Proteomes" id="UP000257109"/>
    </source>
</evidence>
<name>A0A371H549_MUCPR</name>
<protein>
    <submittedName>
        <fullName evidence="2">Uncharacterized protein</fullName>
    </submittedName>
</protein>
<gene>
    <name evidence="2" type="ORF">CR513_19252</name>
</gene>
<dbReference type="Proteomes" id="UP000257109">
    <property type="component" value="Unassembled WGS sequence"/>
</dbReference>
<organism evidence="2 3">
    <name type="scientific">Mucuna pruriens</name>
    <name type="common">Velvet bean</name>
    <name type="synonym">Dolichos pruriens</name>
    <dbReference type="NCBI Taxonomy" id="157652"/>
    <lineage>
        <taxon>Eukaryota</taxon>
        <taxon>Viridiplantae</taxon>
        <taxon>Streptophyta</taxon>
        <taxon>Embryophyta</taxon>
        <taxon>Tracheophyta</taxon>
        <taxon>Spermatophyta</taxon>
        <taxon>Magnoliopsida</taxon>
        <taxon>eudicotyledons</taxon>
        <taxon>Gunneridae</taxon>
        <taxon>Pentapetalae</taxon>
        <taxon>rosids</taxon>
        <taxon>fabids</taxon>
        <taxon>Fabales</taxon>
        <taxon>Fabaceae</taxon>
        <taxon>Papilionoideae</taxon>
        <taxon>50 kb inversion clade</taxon>
        <taxon>NPAAA clade</taxon>
        <taxon>indigoferoid/millettioid clade</taxon>
        <taxon>Phaseoleae</taxon>
        <taxon>Mucuna</taxon>
    </lineage>
</organism>
<sequence length="96" mass="10727">MVLSMVLLSIEKVQFSHKITIEHTVSLREFDLGSSVDPLYDLDPEIELTLRRLRKARNIIVSNSSNSDFVPSSDNNNSATNSSDSIEYCSTTSFAK</sequence>
<keyword evidence="3" id="KW-1185">Reference proteome</keyword>
<feature type="non-terminal residue" evidence="2">
    <location>
        <position position="1"/>
    </location>
</feature>